<name>A0ABV2QIK9_9MICO</name>
<dbReference type="InterPro" id="IPR002933">
    <property type="entry name" value="Peptidase_M20"/>
</dbReference>
<dbReference type="EMBL" id="JBEPSJ010000001">
    <property type="protein sequence ID" value="MET4580883.1"/>
    <property type="molecule type" value="Genomic_DNA"/>
</dbReference>
<sequence length="462" mass="49855">MSDAPSERSASEADSAAGSMAGSIDRFRRLVRIPTVSRIDEAQTDWGQFDAFIAALPQLYPATHAALEREIVGGHSMLYRWAGREDGPPTVLMAHYDVVPATGEGWTRPPFSAEVVDDGDGDVIWGRGTLDDKGALVSILEAVETRAAAGFRPRHDVYLSFGHNEETTGAGAIAIVETLEARGVRPALVLDEGGAVVEGVFPGVSKPAAVIGVSEKGITTVTLTVDQQGGHASTPPRLTATARLARAIVRLNARPFPARFSPTNVEMLRTVGAHAAGPMRWALGNLWLTGPLMLRVFTRLSDETRAMVRTTQAVTQLSGSQAANALAERAEAMVNVRIAVGSSVEETERHIRSAIADPAVRVEALLPSEPSPVSPTTGAAWELLSRTVRQTFGQDEVIVTPYVMLGASDSRHFTRISDHVYRFSPFEMSGEERGTLHAMNERIRVESWLRGVRFYTTLVGEL</sequence>
<feature type="domain" description="Peptidase M20 dimerisation" evidence="6">
    <location>
        <begin position="214"/>
        <end position="361"/>
    </location>
</feature>
<dbReference type="Pfam" id="PF07687">
    <property type="entry name" value="M20_dimer"/>
    <property type="match status" value="1"/>
</dbReference>
<keyword evidence="2" id="KW-0645">Protease</keyword>
<dbReference type="SUPFAM" id="SSF55031">
    <property type="entry name" value="Bacterial exopeptidase dimerisation domain"/>
    <property type="match status" value="1"/>
</dbReference>
<evidence type="ECO:0000256" key="4">
    <source>
        <dbReference type="ARBA" id="ARBA00022801"/>
    </source>
</evidence>
<organism evidence="7 8">
    <name type="scientific">Conyzicola nivalis</name>
    <dbReference type="NCBI Taxonomy" id="1477021"/>
    <lineage>
        <taxon>Bacteria</taxon>
        <taxon>Bacillati</taxon>
        <taxon>Actinomycetota</taxon>
        <taxon>Actinomycetes</taxon>
        <taxon>Micrococcales</taxon>
        <taxon>Microbacteriaceae</taxon>
        <taxon>Conyzicola</taxon>
    </lineage>
</organism>
<evidence type="ECO:0000313" key="7">
    <source>
        <dbReference type="EMBL" id="MET4580883.1"/>
    </source>
</evidence>
<dbReference type="Gene3D" id="3.40.630.10">
    <property type="entry name" value="Zn peptidases"/>
    <property type="match status" value="1"/>
</dbReference>
<evidence type="ECO:0000256" key="3">
    <source>
        <dbReference type="ARBA" id="ARBA00022723"/>
    </source>
</evidence>
<reference evidence="7 8" key="1">
    <citation type="submission" date="2024-06" db="EMBL/GenBank/DDBJ databases">
        <title>Sorghum-associated microbial communities from plants grown in Nebraska, USA.</title>
        <authorList>
            <person name="Schachtman D."/>
        </authorList>
    </citation>
    <scope>NUCLEOTIDE SEQUENCE [LARGE SCALE GENOMIC DNA]</scope>
    <source>
        <strain evidence="7 8">2857</strain>
    </source>
</reference>
<dbReference type="InterPro" id="IPR011650">
    <property type="entry name" value="Peptidase_M20_dimer"/>
</dbReference>
<evidence type="ECO:0000256" key="5">
    <source>
        <dbReference type="ARBA" id="ARBA00022833"/>
    </source>
</evidence>
<dbReference type="EC" id="3.4.17.-" evidence="7"/>
<keyword evidence="7" id="KW-0121">Carboxypeptidase</keyword>
<comment type="caution">
    <text evidence="7">The sequence shown here is derived from an EMBL/GenBank/DDBJ whole genome shotgun (WGS) entry which is preliminary data.</text>
</comment>
<keyword evidence="4 7" id="KW-0378">Hydrolase</keyword>
<gene>
    <name evidence="7" type="ORF">ABIE21_000373</name>
</gene>
<evidence type="ECO:0000256" key="2">
    <source>
        <dbReference type="ARBA" id="ARBA00022670"/>
    </source>
</evidence>
<protein>
    <submittedName>
        <fullName evidence="7">Carboxypeptidase PM20D1</fullName>
        <ecNumber evidence="7">3.4.17.-</ecNumber>
    </submittedName>
</protein>
<dbReference type="Pfam" id="PF01546">
    <property type="entry name" value="Peptidase_M20"/>
    <property type="match status" value="1"/>
</dbReference>
<dbReference type="PANTHER" id="PTHR45962">
    <property type="entry name" value="N-FATTY-ACYL-AMINO ACID SYNTHASE/HYDROLASE PM20D1"/>
    <property type="match status" value="1"/>
</dbReference>
<keyword evidence="8" id="KW-1185">Reference proteome</keyword>
<dbReference type="SUPFAM" id="SSF53187">
    <property type="entry name" value="Zn-dependent exopeptidases"/>
    <property type="match status" value="1"/>
</dbReference>
<dbReference type="InterPro" id="IPR047177">
    <property type="entry name" value="Pept_M20A"/>
</dbReference>
<dbReference type="Proteomes" id="UP001549257">
    <property type="component" value="Unassembled WGS sequence"/>
</dbReference>
<keyword evidence="5" id="KW-0862">Zinc</keyword>
<evidence type="ECO:0000256" key="1">
    <source>
        <dbReference type="ARBA" id="ARBA00006247"/>
    </source>
</evidence>
<keyword evidence="3" id="KW-0479">Metal-binding</keyword>
<dbReference type="InterPro" id="IPR036264">
    <property type="entry name" value="Bact_exopeptidase_dim_dom"/>
</dbReference>
<dbReference type="GO" id="GO:0004180">
    <property type="term" value="F:carboxypeptidase activity"/>
    <property type="evidence" value="ECO:0007669"/>
    <property type="project" value="UniProtKB-KW"/>
</dbReference>
<evidence type="ECO:0000259" key="6">
    <source>
        <dbReference type="Pfam" id="PF07687"/>
    </source>
</evidence>
<dbReference type="Gene3D" id="3.30.70.360">
    <property type="match status" value="1"/>
</dbReference>
<evidence type="ECO:0000313" key="8">
    <source>
        <dbReference type="Proteomes" id="UP001549257"/>
    </source>
</evidence>
<dbReference type="Gene3D" id="1.10.150.900">
    <property type="match status" value="1"/>
</dbReference>
<proteinExistence type="inferred from homology"/>
<dbReference type="PANTHER" id="PTHR45962:SF1">
    <property type="entry name" value="N-FATTY-ACYL-AMINO ACID SYNTHASE_HYDROLASE PM20D1"/>
    <property type="match status" value="1"/>
</dbReference>
<comment type="similarity">
    <text evidence="1">Belongs to the peptidase M20A family.</text>
</comment>
<accession>A0ABV2QIK9</accession>
<dbReference type="RefSeq" id="WP_354023091.1">
    <property type="nucleotide sequence ID" value="NZ_JBEPSJ010000001.1"/>
</dbReference>